<evidence type="ECO:0000313" key="4">
    <source>
        <dbReference type="EMBL" id="KAK7260772.1"/>
    </source>
</evidence>
<feature type="coiled-coil region" evidence="1">
    <location>
        <begin position="1724"/>
        <end position="1793"/>
    </location>
</feature>
<feature type="coiled-coil region" evidence="1">
    <location>
        <begin position="2459"/>
        <end position="2654"/>
    </location>
</feature>
<feature type="coiled-coil region" evidence="1">
    <location>
        <begin position="1879"/>
        <end position="2084"/>
    </location>
</feature>
<sequence length="2899" mass="326721">MDRSKNRTDLLAAGRKKLQQFRQKKDSKGSSSRGKSSKKSSKHQQHESDADADADAASGNSTSATSSQVTDGNVENDNDSNVVITESLESQSLANSLAPDNIDPSVDSSSVAITYDTGVETEDDSNSKLVLQTQGGNDYELSVKDAGESARNSGADVTQDVFLEASDSLGSEGGATNDHVSAPGDILSPPVSVKAAVDESVPVEREGEKREESLILSVDIPHPSLMQTREDQEPDGLDMKKSDQMTDALIDGEKKLPLFEVGVSDQSISGIALEDARIEEASHEAEQLGKSVEIVSFRDTVSDYLSVSDKGQGDDIATTGPLMRNPENETLPDPSFEDMPLHSGQEQISKELLSGRDSWLQEGLNQHGAPVESEVGDETHKLSMRAHVNDSDRALDISPIFDASSVNLLQLAEIIRGLNEEEYHFLLKSRGAVSDPGTLPNSSILQDNDISEAFQRLKEELFLANLIKNIFDLQLAEQLEQQLESDNQRYQLIDELSQLKTSHNEVIEKNQHLNEELAKCRIELNNVSSWSVEMQNQFNIAQADVETLSARVVELQICFEMAQKDSLDLSTELADCRSLISGLQEENKGMYEVTEKNQQLTEELAKYHVEQHNVSSRSVEMENQFNIAKAEVEALSARVVELQISFELAQKDSSDLSTELADCRGLISSLREEKNGMDETLGLMTADKNKLMEEKEFHLHESKKLATELADFKSSMEALIAENSNLIDRISLVTEEKNTIKAEIEHLSNEVDRISLDLVENKSLVASLQEENSNLSGSLALSADKIKNLEEENQPVVLENQRLYSQLVDLQEELSFEKGERTRIESDLKEASVRLEQLTQENVSLTSTLDEHKAKIEEIGKKPSQPLFQHGYLGNQAHVSRTLSEGLKIAIAEDSPHMDQKPDEGSPGGAPENLLEHEVFDDFLGFVSLNTGMDEVEQVLSKLEKSINAWHSRSGSFGRSGEKVSSPGVSRLIQAFESKAPEDEHEVEGRDSSAVQSSSESFMVTKEQIGNLRKLLTKWKLDVQNVGTLFKEERDGRKISDGNYSDLKDQFEELKQHCSNLEASNIELAVQCEATKQLLGEIQEKKFHLEELCQALKLEDIHLKAKNCELYEKLGLCHSKITELRTEMYDVKQGSNEMASIIGSQLENMQKQVTERAMLLEQVWDTAVAEIVVLVGKLNESVGETLSSTSPSGNHNSLDIWHQLAVSVNAATEMIFDLRKKIDATDSELEITCTSHKELNLKYADLLGRNELAIGVLHKMYNDLRKLVLDHGGSMDEDKEDVQSETLPDLLNYNSYQIIMTYLGDILNKKLEIEFVTKEMKSDLMQRETELEELKMKCLGLDSVSKLIEDVAGVLNIEISTIEINKSPLLCLDSLVSSLVQKTREAEIQLHMTKEGYGSKEMELAELKETIRYLDNLRLQNENEILVLKESLHQAGEALSAARSDLLDKKNELENSEQRVSSIREKLSIAVTKGKGLIVQRDGLKQSLAEASSELERCLQELQLKDTRLHEVETKLKTYAESGERVEALESELSYIRNSSNALRESFLLKDSVLQRVEEILEDLDLPEQFHSRDIIEKIDWLARSVAGNSLPTSDWEQKESVGGGSYSDAGYVVTDSWKEDSSLQPDSGDDFRKRFEELQTKFYGLAEQNEMLEQSLMERNSLVQRWEELVDRIDMPSHLRSMEMEDRIEWVGRALAEANHHVDSLQLKIEKYDSYCGLLNADLEESRRRVSALHADLRALTSEREHLSEKMEDLIYEHEKLSVQRREAELENEKLHNEITSLEERLEQKAALEEQVFTIDGRIRKLQDMVSDALPESETENLVSVGANIDSLEELLRTLIASHASFSSTKPPYGVALDGHHLQKDDSTLLETRSIDLYDGGEANIDRYKKDLEEALSELVHVKEERDRAFEKKTSLSEEVEALSKRNEELQQLLNQEEANIDRYKNDLEEALAELVHAKEVRDRTLEKQTSLSGEVEALSKRNEELQQLLNQEEQRSASVREKLNLAVRKGKSLVQQRDSLKQTIEEMSVEMEHLKSEINNREHAIAEHSRKLMELATYPDRLEALESESSLLKNNLATTEHHLQEQERSLKLILDKLAEIDFDGEGHISDPVKKLEWIGERYSELHGAVVSSEQESRKSKRAAELLLAELNEVQERNDAFQEELTKVAAELDDRIKERDSAEAAKREALSHLEKLSALHEEGTQRHFSEIMELKSCMNQLCNGFREAQNLVANAFFMDLESFRNLEAGLESCMKGNNAASLVNSSVTKEYDGVLRRSSDNKKSPGSADSWSDFDRIDHYDDNSIVEILHLLGHQLQEFLVEISSLNERINVHSSLAQEQEKTLSKLMARIQREMTSQRESCEAMKNEIRERDGLLVSLHGNIAYLCEACINSVSVIENGKAELVGNKFESSDLGVNLKIPSFDDGMFEECIKTMADRLKLAANEFASLKTEFLDSNQKEMKATITNLQRELQEKDVQRDRICSDLVKQIKDAEAAANSYSRDLQSVTIQEHNLRKQIDAIEAEKTMLELRLNELQDRQGTAAELEERIRSQADLLAAKDQEIEALMHALDEEEVQMEESTKKIAELEKVVQQKSQEIENLESSRGKVVKKLSITVSKFDELHHLSASLLSEVEKLQSQLQERDAEISFLRQEVTRCTNDVLVASQMSNQRSSDELFEFLMWVDMIVSQEGINDIHPDVKSISQFHEYKEILHKKLMSVLSELQNLRTITESKDAMLQVEKSKQEELNRKVETLEMSLREKESQLNLLEGVEETGNGASTSSEIVEVEPVTNEWSPRGTFVTPQVRSLRKGITEHVAIAVDEEPGSTGRIEDEEDDKVHGFKSLTSSKVVPRFTRPLTDLIDGLWVSCDRTLMRQPILRLGIIIYWAIIHALLAFVVV</sequence>
<dbReference type="SUPFAM" id="SSF57997">
    <property type="entry name" value="Tropomyosin"/>
    <property type="match status" value="1"/>
</dbReference>
<feature type="coiled-coil region" evidence="1">
    <location>
        <begin position="2738"/>
        <end position="2772"/>
    </location>
</feature>
<feature type="coiled-coil region" evidence="1">
    <location>
        <begin position="800"/>
        <end position="855"/>
    </location>
</feature>
<keyword evidence="5" id="KW-1185">Reference proteome</keyword>
<gene>
    <name evidence="4" type="ORF">RIF29_27069</name>
</gene>
<comment type="caution">
    <text evidence="4">The sequence shown here is derived from an EMBL/GenBank/DDBJ whole genome shotgun (WGS) entry which is preliminary data.</text>
</comment>
<feature type="region of interest" description="Disordered" evidence="2">
    <location>
        <begin position="979"/>
        <end position="999"/>
    </location>
</feature>
<feature type="region of interest" description="Disordered" evidence="2">
    <location>
        <begin position="306"/>
        <end position="326"/>
    </location>
</feature>
<evidence type="ECO:0000256" key="1">
    <source>
        <dbReference type="SAM" id="Coils"/>
    </source>
</evidence>
<organism evidence="4 5">
    <name type="scientific">Crotalaria pallida</name>
    <name type="common">Smooth rattlebox</name>
    <name type="synonym">Crotalaria striata</name>
    <dbReference type="NCBI Taxonomy" id="3830"/>
    <lineage>
        <taxon>Eukaryota</taxon>
        <taxon>Viridiplantae</taxon>
        <taxon>Streptophyta</taxon>
        <taxon>Embryophyta</taxon>
        <taxon>Tracheophyta</taxon>
        <taxon>Spermatophyta</taxon>
        <taxon>Magnoliopsida</taxon>
        <taxon>eudicotyledons</taxon>
        <taxon>Gunneridae</taxon>
        <taxon>Pentapetalae</taxon>
        <taxon>rosids</taxon>
        <taxon>fabids</taxon>
        <taxon>Fabales</taxon>
        <taxon>Fabaceae</taxon>
        <taxon>Papilionoideae</taxon>
        <taxon>50 kb inversion clade</taxon>
        <taxon>genistoids sensu lato</taxon>
        <taxon>core genistoids</taxon>
        <taxon>Crotalarieae</taxon>
        <taxon>Crotalaria</taxon>
    </lineage>
</organism>
<feature type="region of interest" description="Disordered" evidence="2">
    <location>
        <begin position="893"/>
        <end position="913"/>
    </location>
</feature>
<keyword evidence="3" id="KW-0812">Transmembrane</keyword>
<keyword evidence="3" id="KW-1133">Transmembrane helix</keyword>
<dbReference type="Proteomes" id="UP001372338">
    <property type="component" value="Unassembled WGS sequence"/>
</dbReference>
<reference evidence="4 5" key="1">
    <citation type="submission" date="2024-01" db="EMBL/GenBank/DDBJ databases">
        <title>The genomes of 5 underutilized Papilionoideae crops provide insights into root nodulation and disease resistanc.</title>
        <authorList>
            <person name="Yuan L."/>
        </authorList>
    </citation>
    <scope>NUCLEOTIDE SEQUENCE [LARGE SCALE GENOMIC DNA]</scope>
    <source>
        <strain evidence="4">ZHUSHIDOU_FW_LH</strain>
        <tissue evidence="4">Leaf</tissue>
    </source>
</reference>
<dbReference type="PANTHER" id="PTHR43939">
    <property type="entry name" value="COILED-COIL DOMAIN-CONTAINING PROTEIN 158"/>
    <property type="match status" value="1"/>
</dbReference>
<keyword evidence="1" id="KW-0175">Coiled coil</keyword>
<evidence type="ECO:0000256" key="3">
    <source>
        <dbReference type="SAM" id="Phobius"/>
    </source>
</evidence>
<feature type="region of interest" description="Disordered" evidence="2">
    <location>
        <begin position="1"/>
        <end position="126"/>
    </location>
</feature>
<feature type="coiled-coil region" evidence="1">
    <location>
        <begin position="473"/>
        <end position="523"/>
    </location>
</feature>
<feature type="coiled-coil region" evidence="1">
    <location>
        <begin position="1439"/>
        <end position="1505"/>
    </location>
</feature>
<evidence type="ECO:0000256" key="2">
    <source>
        <dbReference type="SAM" id="MobiDB-lite"/>
    </source>
</evidence>
<evidence type="ECO:0000313" key="5">
    <source>
        <dbReference type="Proteomes" id="UP001372338"/>
    </source>
</evidence>
<feature type="coiled-coil region" evidence="1">
    <location>
        <begin position="2138"/>
        <end position="2203"/>
    </location>
</feature>
<protein>
    <submittedName>
        <fullName evidence="4">Uncharacterized protein</fullName>
    </submittedName>
</protein>
<feature type="compositionally biased region" description="Basic and acidic residues" evidence="2">
    <location>
        <begin position="894"/>
        <end position="904"/>
    </location>
</feature>
<dbReference type="PANTHER" id="PTHR43939:SF50">
    <property type="entry name" value="NUCLEOPORIN"/>
    <property type="match status" value="1"/>
</dbReference>
<accession>A0AAN9ENY4</accession>
<feature type="region of interest" description="Disordered" evidence="2">
    <location>
        <begin position="168"/>
        <end position="187"/>
    </location>
</feature>
<feature type="compositionally biased region" description="Polar residues" evidence="2">
    <location>
        <begin position="68"/>
        <end position="95"/>
    </location>
</feature>
<keyword evidence="3" id="KW-0472">Membrane</keyword>
<feature type="compositionally biased region" description="Low complexity" evidence="2">
    <location>
        <begin position="55"/>
        <end position="67"/>
    </location>
</feature>
<name>A0AAN9ENY4_CROPI</name>
<feature type="compositionally biased region" description="Basic and acidic residues" evidence="2">
    <location>
        <begin position="979"/>
        <end position="991"/>
    </location>
</feature>
<proteinExistence type="predicted"/>
<feature type="transmembrane region" description="Helical" evidence="3">
    <location>
        <begin position="2878"/>
        <end position="2898"/>
    </location>
</feature>
<dbReference type="EMBL" id="JAYWIO010000005">
    <property type="protein sequence ID" value="KAK7260772.1"/>
    <property type="molecule type" value="Genomic_DNA"/>
</dbReference>
<feature type="coiled-coil region" evidence="1">
    <location>
        <begin position="716"/>
        <end position="757"/>
    </location>
</feature>